<proteinExistence type="predicted"/>
<reference evidence="3" key="1">
    <citation type="submission" date="2016-03" db="EMBL/GenBank/DDBJ databases">
        <authorList>
            <person name="Guldener U."/>
        </authorList>
    </citation>
    <scope>NUCLEOTIDE SEQUENCE [LARGE SCALE GENOMIC DNA]</scope>
    <source>
        <strain evidence="3">04CH-RAC-A.6.1</strain>
    </source>
</reference>
<feature type="compositionally biased region" description="Basic and acidic residues" evidence="1">
    <location>
        <begin position="462"/>
        <end position="486"/>
    </location>
</feature>
<feature type="compositionally biased region" description="Polar residues" evidence="1">
    <location>
        <begin position="566"/>
        <end position="578"/>
    </location>
</feature>
<feature type="region of interest" description="Disordered" evidence="1">
    <location>
        <begin position="547"/>
        <end position="578"/>
    </location>
</feature>
<gene>
    <name evidence="2" type="ORF">RAG0_10910</name>
</gene>
<dbReference type="AlphaFoldDB" id="A0A1E1L1Y1"/>
<protein>
    <submittedName>
        <fullName evidence="2">Uncharacterized protein</fullName>
    </submittedName>
</protein>
<keyword evidence="3" id="KW-1185">Reference proteome</keyword>
<name>A0A1E1L1Y1_9HELO</name>
<dbReference type="OrthoDB" id="4776573at2759"/>
<accession>A0A1E1L1Y1</accession>
<sequence>MIMSLRRSVIGSLRSISPFSNSNNNGIENNINNNIECISISTPRTTLILGDVDASPGQNVCPGFLKRPDTSSPAFEGTPSKMSSLMIVPSNQEPFPKFADYERDIDLVATISSRELDAQDLVFERLVRIHPAVQELVHPLFRLPTSVRRRIYSFCFPYEERKVSLSPAFATKAVFPEYYFASPWDILDHVAGGLGSFSMLRKELMVYFWTEYHFHITLNDFSGPRFSPLSHVWLIQYLSILQRITIEVDFTKFGCSQLKDAKMFGYRMSKTKHLLDSIVCGLGERHAESSIAELHLMCRRYAGFRDLNDTWVDSSKDRYCPNDVLNLCDSLIHLRGMLQQCRISGFPDAYSRELFNSMFRYGNEAPEYEIPENNAWPFAPPLLTLSEPRSLEPCTSEPPTPISLVSTEFGQLQFQQTRSFFKEMEDQMSWYSTSPKSSNYTLSPRFDDPIIPTKDEEDAKVEDDTKADESTREDGSVESEQHELHTEDHAQAYQALLPEMVFPELHLSEPSAIEVPVKRLEPPLASTPESTTPAIPELFQPAKIGTTLRPCTPASASKSRIPRAFTQPSPSTPNKMNELNEQDPAFIRTVNAMRSLDGSSMLRHSMIASPKRPDSPGARNRTPPTKRKYMSFVNRLKGCVDGIMNDSTDVSR</sequence>
<evidence type="ECO:0000256" key="1">
    <source>
        <dbReference type="SAM" id="MobiDB-lite"/>
    </source>
</evidence>
<evidence type="ECO:0000313" key="3">
    <source>
        <dbReference type="Proteomes" id="UP000178912"/>
    </source>
</evidence>
<feature type="region of interest" description="Disordered" evidence="1">
    <location>
        <begin position="606"/>
        <end position="626"/>
    </location>
</feature>
<organism evidence="2 3">
    <name type="scientific">Rhynchosporium agropyri</name>
    <dbReference type="NCBI Taxonomy" id="914238"/>
    <lineage>
        <taxon>Eukaryota</taxon>
        <taxon>Fungi</taxon>
        <taxon>Dikarya</taxon>
        <taxon>Ascomycota</taxon>
        <taxon>Pezizomycotina</taxon>
        <taxon>Leotiomycetes</taxon>
        <taxon>Helotiales</taxon>
        <taxon>Ploettnerulaceae</taxon>
        <taxon>Rhynchosporium</taxon>
    </lineage>
</organism>
<evidence type="ECO:0000313" key="2">
    <source>
        <dbReference type="EMBL" id="CZT04474.1"/>
    </source>
</evidence>
<feature type="region of interest" description="Disordered" evidence="1">
    <location>
        <begin position="441"/>
        <end position="486"/>
    </location>
</feature>
<dbReference type="Proteomes" id="UP000178912">
    <property type="component" value="Unassembled WGS sequence"/>
</dbReference>
<dbReference type="EMBL" id="FJUX01000069">
    <property type="protein sequence ID" value="CZT04474.1"/>
    <property type="molecule type" value="Genomic_DNA"/>
</dbReference>